<evidence type="ECO:0000256" key="1">
    <source>
        <dbReference type="SAM" id="MobiDB-lite"/>
    </source>
</evidence>
<accession>A0ABQ5GKA3</accession>
<feature type="non-terminal residue" evidence="2">
    <location>
        <position position="1"/>
    </location>
</feature>
<keyword evidence="3" id="KW-1185">Reference proteome</keyword>
<reference evidence="2" key="1">
    <citation type="journal article" date="2022" name="Int. J. Mol. Sci.">
        <title>Draft Genome of Tanacetum Coccineum: Genomic Comparison of Closely Related Tanacetum-Family Plants.</title>
        <authorList>
            <person name="Yamashiro T."/>
            <person name="Shiraishi A."/>
            <person name="Nakayama K."/>
            <person name="Satake H."/>
        </authorList>
    </citation>
    <scope>NUCLEOTIDE SEQUENCE</scope>
</reference>
<dbReference type="Proteomes" id="UP001151760">
    <property type="component" value="Unassembled WGS sequence"/>
</dbReference>
<feature type="compositionally biased region" description="Acidic residues" evidence="1">
    <location>
        <begin position="72"/>
        <end position="81"/>
    </location>
</feature>
<evidence type="ECO:0000313" key="3">
    <source>
        <dbReference type="Proteomes" id="UP001151760"/>
    </source>
</evidence>
<feature type="region of interest" description="Disordered" evidence="1">
    <location>
        <begin position="1"/>
        <end position="93"/>
    </location>
</feature>
<name>A0ABQ5GKA3_9ASTR</name>
<sequence length="139" mass="15971">WSSIHDDDDEELTESDEDGDDFVHPKLTTHDDEIIHEEDSDEDNASISSSDDEDSDDEDEGTNVDGAKTQEEATDTEDQGNEEVKDTNTDLDGRDNFMLFNSWESYCWCSEINLLLITFNSKLEVMHSFPYHCTSNEYR</sequence>
<comment type="caution">
    <text evidence="2">The sequence shown here is derived from an EMBL/GenBank/DDBJ whole genome shotgun (WGS) entry which is preliminary data.</text>
</comment>
<gene>
    <name evidence="2" type="ORF">Tco_1042366</name>
</gene>
<protein>
    <submittedName>
        <fullName evidence="2">Uncharacterized protein</fullName>
    </submittedName>
</protein>
<feature type="compositionally biased region" description="Basic and acidic residues" evidence="1">
    <location>
        <begin position="21"/>
        <end position="33"/>
    </location>
</feature>
<organism evidence="2 3">
    <name type="scientific">Tanacetum coccineum</name>
    <dbReference type="NCBI Taxonomy" id="301880"/>
    <lineage>
        <taxon>Eukaryota</taxon>
        <taxon>Viridiplantae</taxon>
        <taxon>Streptophyta</taxon>
        <taxon>Embryophyta</taxon>
        <taxon>Tracheophyta</taxon>
        <taxon>Spermatophyta</taxon>
        <taxon>Magnoliopsida</taxon>
        <taxon>eudicotyledons</taxon>
        <taxon>Gunneridae</taxon>
        <taxon>Pentapetalae</taxon>
        <taxon>asterids</taxon>
        <taxon>campanulids</taxon>
        <taxon>Asterales</taxon>
        <taxon>Asteraceae</taxon>
        <taxon>Asteroideae</taxon>
        <taxon>Anthemideae</taxon>
        <taxon>Anthemidinae</taxon>
        <taxon>Tanacetum</taxon>
    </lineage>
</organism>
<feature type="compositionally biased region" description="Acidic residues" evidence="1">
    <location>
        <begin position="1"/>
        <end position="20"/>
    </location>
</feature>
<reference evidence="2" key="2">
    <citation type="submission" date="2022-01" db="EMBL/GenBank/DDBJ databases">
        <authorList>
            <person name="Yamashiro T."/>
            <person name="Shiraishi A."/>
            <person name="Satake H."/>
            <person name="Nakayama K."/>
        </authorList>
    </citation>
    <scope>NUCLEOTIDE SEQUENCE</scope>
</reference>
<feature type="compositionally biased region" description="Acidic residues" evidence="1">
    <location>
        <begin position="34"/>
        <end position="62"/>
    </location>
</feature>
<dbReference type="EMBL" id="BQNB010018549">
    <property type="protein sequence ID" value="GJT75641.1"/>
    <property type="molecule type" value="Genomic_DNA"/>
</dbReference>
<feature type="compositionally biased region" description="Basic and acidic residues" evidence="1">
    <location>
        <begin position="82"/>
        <end position="93"/>
    </location>
</feature>
<proteinExistence type="predicted"/>
<evidence type="ECO:0000313" key="2">
    <source>
        <dbReference type="EMBL" id="GJT75641.1"/>
    </source>
</evidence>